<organism evidence="1 2">
    <name type="scientific">Ilex paraguariensis</name>
    <name type="common">yerba mate</name>
    <dbReference type="NCBI Taxonomy" id="185542"/>
    <lineage>
        <taxon>Eukaryota</taxon>
        <taxon>Viridiplantae</taxon>
        <taxon>Streptophyta</taxon>
        <taxon>Embryophyta</taxon>
        <taxon>Tracheophyta</taxon>
        <taxon>Spermatophyta</taxon>
        <taxon>Magnoliopsida</taxon>
        <taxon>eudicotyledons</taxon>
        <taxon>Gunneridae</taxon>
        <taxon>Pentapetalae</taxon>
        <taxon>asterids</taxon>
        <taxon>campanulids</taxon>
        <taxon>Aquifoliales</taxon>
        <taxon>Aquifoliaceae</taxon>
        <taxon>Ilex</taxon>
    </lineage>
</organism>
<reference evidence="1 2" key="1">
    <citation type="submission" date="2024-02" db="EMBL/GenBank/DDBJ databases">
        <authorList>
            <person name="Vignale AGUSTIN F."/>
            <person name="Sosa J E."/>
            <person name="Modenutti C."/>
        </authorList>
    </citation>
    <scope>NUCLEOTIDE SEQUENCE [LARGE SCALE GENOMIC DNA]</scope>
</reference>
<gene>
    <name evidence="1" type="ORF">ILEXP_LOCUS55822</name>
</gene>
<keyword evidence="2" id="KW-1185">Reference proteome</keyword>
<dbReference type="Proteomes" id="UP001642360">
    <property type="component" value="Unassembled WGS sequence"/>
</dbReference>
<accession>A0ABC8UWI5</accession>
<evidence type="ECO:0000313" key="2">
    <source>
        <dbReference type="Proteomes" id="UP001642360"/>
    </source>
</evidence>
<evidence type="ECO:0000313" key="1">
    <source>
        <dbReference type="EMBL" id="CAK9185423.1"/>
    </source>
</evidence>
<protein>
    <submittedName>
        <fullName evidence="1">Uncharacterized protein</fullName>
    </submittedName>
</protein>
<comment type="caution">
    <text evidence="1">The sequence shown here is derived from an EMBL/GenBank/DDBJ whole genome shotgun (WGS) entry which is preliminary data.</text>
</comment>
<proteinExistence type="predicted"/>
<sequence length="134" mass="14779">MSNGEELVDLGGKPEEEGEELLTHLGIDLSDELVVGTIGRAVGASKGDLGVPVDHIGTPKLDEVLKMKMKMKKKKGDLECNYQPWTNTRPYQMDEDWLSSDFVQVKHLIASMCALWSCASVSPFLLARGKVFEV</sequence>
<name>A0ABC8UWI5_9AQUA</name>
<dbReference type="EMBL" id="CAUOFW020009302">
    <property type="protein sequence ID" value="CAK9185423.1"/>
    <property type="molecule type" value="Genomic_DNA"/>
</dbReference>
<dbReference type="AlphaFoldDB" id="A0ABC8UWI5"/>